<dbReference type="Pfam" id="PF07596">
    <property type="entry name" value="SBP_bac_10"/>
    <property type="match status" value="1"/>
</dbReference>
<dbReference type="AlphaFoldDB" id="A0A518APS0"/>
<dbReference type="SUPFAM" id="SSF54523">
    <property type="entry name" value="Pili subunits"/>
    <property type="match status" value="1"/>
</dbReference>
<dbReference type="PANTHER" id="PTHR30093">
    <property type="entry name" value="GENERAL SECRETION PATHWAY PROTEIN G"/>
    <property type="match status" value="1"/>
</dbReference>
<evidence type="ECO:0000259" key="1">
    <source>
        <dbReference type="Pfam" id="PF07596"/>
    </source>
</evidence>
<dbReference type="Gene3D" id="3.30.700.10">
    <property type="entry name" value="Glycoprotein, Type 4 Pilin"/>
    <property type="match status" value="1"/>
</dbReference>
<evidence type="ECO:0000313" key="3">
    <source>
        <dbReference type="Proteomes" id="UP000315750"/>
    </source>
</evidence>
<dbReference type="NCBIfam" id="TIGR02532">
    <property type="entry name" value="IV_pilin_GFxxxE"/>
    <property type="match status" value="1"/>
</dbReference>
<proteinExistence type="predicted"/>
<organism evidence="2 3">
    <name type="scientific">Aeoliella mucimassa</name>
    <dbReference type="NCBI Taxonomy" id="2527972"/>
    <lineage>
        <taxon>Bacteria</taxon>
        <taxon>Pseudomonadati</taxon>
        <taxon>Planctomycetota</taxon>
        <taxon>Planctomycetia</taxon>
        <taxon>Pirellulales</taxon>
        <taxon>Lacipirellulaceae</taxon>
        <taxon>Aeoliella</taxon>
    </lineage>
</organism>
<dbReference type="Proteomes" id="UP000315750">
    <property type="component" value="Chromosome"/>
</dbReference>
<feature type="domain" description="DUF1559" evidence="1">
    <location>
        <begin position="37"/>
        <end position="313"/>
    </location>
</feature>
<protein>
    <recommendedName>
        <fullName evidence="1">DUF1559 domain-containing protein</fullName>
    </recommendedName>
</protein>
<dbReference type="RefSeq" id="WP_145247412.1">
    <property type="nucleotide sequence ID" value="NZ_CP036278.1"/>
</dbReference>
<gene>
    <name evidence="2" type="ORF">Pan181_29220</name>
</gene>
<name>A0A518APS0_9BACT</name>
<dbReference type="InterPro" id="IPR011453">
    <property type="entry name" value="DUF1559"/>
</dbReference>
<dbReference type="InterPro" id="IPR012902">
    <property type="entry name" value="N_methyl_site"/>
</dbReference>
<dbReference type="EMBL" id="CP036278">
    <property type="protein sequence ID" value="QDU56712.1"/>
    <property type="molecule type" value="Genomic_DNA"/>
</dbReference>
<accession>A0A518APS0</accession>
<dbReference type="Pfam" id="PF07963">
    <property type="entry name" value="N_methyl"/>
    <property type="match status" value="1"/>
</dbReference>
<reference evidence="2 3" key="1">
    <citation type="submission" date="2019-02" db="EMBL/GenBank/DDBJ databases">
        <title>Deep-cultivation of Planctomycetes and their phenomic and genomic characterization uncovers novel biology.</title>
        <authorList>
            <person name="Wiegand S."/>
            <person name="Jogler M."/>
            <person name="Boedeker C."/>
            <person name="Pinto D."/>
            <person name="Vollmers J."/>
            <person name="Rivas-Marin E."/>
            <person name="Kohn T."/>
            <person name="Peeters S.H."/>
            <person name="Heuer A."/>
            <person name="Rast P."/>
            <person name="Oberbeckmann S."/>
            <person name="Bunk B."/>
            <person name="Jeske O."/>
            <person name="Meyerdierks A."/>
            <person name="Storesund J.E."/>
            <person name="Kallscheuer N."/>
            <person name="Luecker S."/>
            <person name="Lage O.M."/>
            <person name="Pohl T."/>
            <person name="Merkel B.J."/>
            <person name="Hornburger P."/>
            <person name="Mueller R.-W."/>
            <person name="Bruemmer F."/>
            <person name="Labrenz M."/>
            <person name="Spormann A.M."/>
            <person name="Op den Camp H."/>
            <person name="Overmann J."/>
            <person name="Amann R."/>
            <person name="Jetten M.S.M."/>
            <person name="Mascher T."/>
            <person name="Medema M.H."/>
            <person name="Devos D.P."/>
            <person name="Kaster A.-K."/>
            <person name="Ovreas L."/>
            <person name="Rohde M."/>
            <person name="Galperin M.Y."/>
            <person name="Jogler C."/>
        </authorList>
    </citation>
    <scope>NUCLEOTIDE SEQUENCE [LARGE SCALE GENOMIC DNA]</scope>
    <source>
        <strain evidence="2 3">Pan181</strain>
    </source>
</reference>
<sequence length="337" mass="37462">MVNTQAMSLKKAFTLVELLVVIAIIGILVALLLPAVQAAREAARRSQCQNNLKQIGLGVLNHESAHRHLPTSGWGWRWHGDPNSGYGEKQPGGWGFTILPYIEQTALHDLGMSLSGNAKDLALKEMVETPITIYNCPSRRTYRQYPVDRNSYLAYNIRSCTEGDCMVSRTDYRANAGSINAYTYTEGPSSESGIDTHTKNFNYKFNGVSYYRSEVRLAQITDGTSKTIFVGEKYIDADHYDTGAVRNDDQTPFVGYDRDICGFTADGSDIESLLPQRDRAGLTLEWHFGSAHSAAFYVVNCDGSVQALEYEIDGDVFRKLGGRNDDGDELYKPPTPR</sequence>
<evidence type="ECO:0000313" key="2">
    <source>
        <dbReference type="EMBL" id="QDU56712.1"/>
    </source>
</evidence>
<dbReference type="InterPro" id="IPR045584">
    <property type="entry name" value="Pilin-like"/>
</dbReference>
<dbReference type="PANTHER" id="PTHR30093:SF2">
    <property type="entry name" value="TYPE II SECRETION SYSTEM PROTEIN H"/>
    <property type="match status" value="1"/>
</dbReference>
<keyword evidence="3" id="KW-1185">Reference proteome</keyword>
<dbReference type="KEGG" id="amuc:Pan181_29220"/>
<dbReference type="OrthoDB" id="255848at2"/>